<dbReference type="EMBL" id="CM055095">
    <property type="protein sequence ID" value="KAJ7558074.1"/>
    <property type="molecule type" value="Genomic_DNA"/>
</dbReference>
<protein>
    <submittedName>
        <fullName evidence="1">Uncharacterized protein</fullName>
    </submittedName>
</protein>
<name>A0ACC2DUV0_DIPCM</name>
<accession>A0ACC2DUV0</accession>
<proteinExistence type="predicted"/>
<evidence type="ECO:0000313" key="1">
    <source>
        <dbReference type="EMBL" id="KAJ7558074.1"/>
    </source>
</evidence>
<keyword evidence="2" id="KW-1185">Reference proteome</keyword>
<reference evidence="2" key="1">
    <citation type="journal article" date="2024" name="Proc. Natl. Acad. Sci. U.S.A.">
        <title>Extraordinary preservation of gene collinearity over three hundred million years revealed in homosporous lycophytes.</title>
        <authorList>
            <person name="Li C."/>
            <person name="Wickell D."/>
            <person name="Kuo L.Y."/>
            <person name="Chen X."/>
            <person name="Nie B."/>
            <person name="Liao X."/>
            <person name="Peng D."/>
            <person name="Ji J."/>
            <person name="Jenkins J."/>
            <person name="Williams M."/>
            <person name="Shu S."/>
            <person name="Plott C."/>
            <person name="Barry K."/>
            <person name="Rajasekar S."/>
            <person name="Grimwood J."/>
            <person name="Han X."/>
            <person name="Sun S."/>
            <person name="Hou Z."/>
            <person name="He W."/>
            <person name="Dai G."/>
            <person name="Sun C."/>
            <person name="Schmutz J."/>
            <person name="Leebens-Mack J.H."/>
            <person name="Li F.W."/>
            <person name="Wang L."/>
        </authorList>
    </citation>
    <scope>NUCLEOTIDE SEQUENCE [LARGE SCALE GENOMIC DNA]</scope>
    <source>
        <strain evidence="2">cv. PW_Plant_1</strain>
    </source>
</reference>
<evidence type="ECO:0000313" key="2">
    <source>
        <dbReference type="Proteomes" id="UP001162992"/>
    </source>
</evidence>
<gene>
    <name evidence="1" type="ORF">O6H91_04G024100</name>
</gene>
<dbReference type="Proteomes" id="UP001162992">
    <property type="component" value="Chromosome 4"/>
</dbReference>
<sequence>MASAGEESDENPDPRWGLSSDLKHTQDELWVEFFKPAEYWVEALPLGNGRLGAMVYGGVRSELIQLNEDSLWSGGPSDWNNPNAAEVLPQVRNLVWEGQYAAASSLSQKMLGPYTQVYQPLGDLNIDFGETHDYDIDSYHRKLDLDTAVVSVNYVTDGIQYTREAFVTFPHQIIVVRIAGSKERSVSFNVSLNSKLQEDASVVELNRIVLKGRCPQKVDECILHPAEDMKGFDYSKIPPEGQHSKGDQTQGMSFAAILQVCISSEAGKIEPLGQQALKIVEANWVVLLLAASSSFDGPFKHPVESKKDPIADSMQALDSVRQLSYGELLNSHLIDYQRRFRHVSLHLATENTAIKNYGDIFLASRSDFNDFQDHEEMKHAGENMEARTSELINLTDGNVTAVEKPEKYSKDSFLYQKVNPNVQIKMSTQERVVAFAENEDPALVSLLFQFGRYLLLASSRPGSFVANLQGIWNKDLNPPWRCVPHLNINLEMNYWPSETCNLSECHQPLFDLVSSMAMNGNITAKVNYKMGGWVAHHNCDIWVQTAPIGGDPVYALWPMGGAWLCLHLWDHYTFSLDEIFLKEKAFPLLKGCVQFLLDWLVEDNKDVYVTNPATSPEHYFIGPDGNQASVSYATAMDMAIIREVFSALCAAAKILGELDSLVVREVKHIQGRLFPQAIGSDGLVMEWVCCSLSL</sequence>
<comment type="caution">
    <text evidence="1">The sequence shown here is derived from an EMBL/GenBank/DDBJ whole genome shotgun (WGS) entry which is preliminary data.</text>
</comment>
<organism evidence="1 2">
    <name type="scientific">Diphasiastrum complanatum</name>
    <name type="common">Issler's clubmoss</name>
    <name type="synonym">Lycopodium complanatum</name>
    <dbReference type="NCBI Taxonomy" id="34168"/>
    <lineage>
        <taxon>Eukaryota</taxon>
        <taxon>Viridiplantae</taxon>
        <taxon>Streptophyta</taxon>
        <taxon>Embryophyta</taxon>
        <taxon>Tracheophyta</taxon>
        <taxon>Lycopodiopsida</taxon>
        <taxon>Lycopodiales</taxon>
        <taxon>Lycopodiaceae</taxon>
        <taxon>Lycopodioideae</taxon>
        <taxon>Diphasiastrum</taxon>
    </lineage>
</organism>